<keyword evidence="2" id="KW-0812">Transmembrane</keyword>
<dbReference type="AlphaFoldDB" id="A0A165PKX2"/>
<gene>
    <name evidence="4" type="ORF">EXIGLDRAFT_829505</name>
</gene>
<dbReference type="InParanoid" id="A0A165PKX2"/>
<keyword evidence="2" id="KW-1133">Transmembrane helix</keyword>
<evidence type="ECO:0000259" key="3">
    <source>
        <dbReference type="Pfam" id="PF20151"/>
    </source>
</evidence>
<evidence type="ECO:0000313" key="4">
    <source>
        <dbReference type="EMBL" id="KZW02322.1"/>
    </source>
</evidence>
<reference evidence="4 5" key="1">
    <citation type="journal article" date="2016" name="Mol. Biol. Evol.">
        <title>Comparative Genomics of Early-Diverging Mushroom-Forming Fungi Provides Insights into the Origins of Lignocellulose Decay Capabilities.</title>
        <authorList>
            <person name="Nagy L.G."/>
            <person name="Riley R."/>
            <person name="Tritt A."/>
            <person name="Adam C."/>
            <person name="Daum C."/>
            <person name="Floudas D."/>
            <person name="Sun H."/>
            <person name="Yadav J.S."/>
            <person name="Pangilinan J."/>
            <person name="Larsson K.H."/>
            <person name="Matsuura K."/>
            <person name="Barry K."/>
            <person name="Labutti K."/>
            <person name="Kuo R."/>
            <person name="Ohm R.A."/>
            <person name="Bhattacharya S.S."/>
            <person name="Shirouzu T."/>
            <person name="Yoshinaga Y."/>
            <person name="Martin F.M."/>
            <person name="Grigoriev I.V."/>
            <person name="Hibbett D.S."/>
        </authorList>
    </citation>
    <scope>NUCLEOTIDE SEQUENCE [LARGE SCALE GENOMIC DNA]</scope>
    <source>
        <strain evidence="4 5">HHB12029</strain>
    </source>
</reference>
<accession>A0A165PKX2</accession>
<feature type="transmembrane region" description="Helical" evidence="2">
    <location>
        <begin position="130"/>
        <end position="149"/>
    </location>
</feature>
<dbReference type="InterPro" id="IPR045340">
    <property type="entry name" value="DUF6533"/>
</dbReference>
<feature type="transmembrane region" description="Helical" evidence="2">
    <location>
        <begin position="183"/>
        <end position="202"/>
    </location>
</feature>
<evidence type="ECO:0000313" key="5">
    <source>
        <dbReference type="Proteomes" id="UP000077266"/>
    </source>
</evidence>
<sequence length="460" mass="51230">MSQPDAAHIVEWQEAAYGLFATNCVGIAGFSMLIWDHIITFGDEVNVIWKRPSGRKNGQLIYLFIILRYFAPLAYIVQLCSYFLPPNIWTPEICGHYVVFEGSVIVTSLGLVALMMMIRVYALYARDKRVLAFVIALFILQFSVQGWLLSRTHAVPHPQGLFHIAGCSMLFDESLGGWPTASAWLPVVYDTAIFVLTVYKTAHVLRRRDRKARPTQGSWISRTLLRDGALYYFAIIASNIPLIIMLSAAPDSIRNIAAQLECLYVSSSKLPFAPLMMCSPTPPFSVTVTMMSRITLSLRREDTAWQVGTVLTDHMPGGGDMKTTIHFAGADKKNRDADEASIWTSSEFDFDPGERSRSSFASSSTLVSNSYAENGGTWRLARPGMPTPIVESQEEEVELDYFQRSPTSAVSSRVEGMFKPYSQESFRISLNRATGGSSESLASTPCSPTWALSSPRRRLH</sequence>
<feature type="domain" description="DUF6533" evidence="3">
    <location>
        <begin position="24"/>
        <end position="73"/>
    </location>
</feature>
<dbReference type="Proteomes" id="UP000077266">
    <property type="component" value="Unassembled WGS sequence"/>
</dbReference>
<evidence type="ECO:0000256" key="1">
    <source>
        <dbReference type="SAM" id="MobiDB-lite"/>
    </source>
</evidence>
<evidence type="ECO:0000256" key="2">
    <source>
        <dbReference type="SAM" id="Phobius"/>
    </source>
</evidence>
<feature type="transmembrane region" description="Helical" evidence="2">
    <location>
        <begin position="15"/>
        <end position="39"/>
    </location>
</feature>
<feature type="transmembrane region" description="Helical" evidence="2">
    <location>
        <begin position="96"/>
        <end position="118"/>
    </location>
</feature>
<feature type="region of interest" description="Disordered" evidence="1">
    <location>
        <begin position="433"/>
        <end position="460"/>
    </location>
</feature>
<organism evidence="4 5">
    <name type="scientific">Exidia glandulosa HHB12029</name>
    <dbReference type="NCBI Taxonomy" id="1314781"/>
    <lineage>
        <taxon>Eukaryota</taxon>
        <taxon>Fungi</taxon>
        <taxon>Dikarya</taxon>
        <taxon>Basidiomycota</taxon>
        <taxon>Agaricomycotina</taxon>
        <taxon>Agaricomycetes</taxon>
        <taxon>Auriculariales</taxon>
        <taxon>Exidiaceae</taxon>
        <taxon>Exidia</taxon>
    </lineage>
</organism>
<feature type="transmembrane region" description="Helical" evidence="2">
    <location>
        <begin position="60"/>
        <end position="84"/>
    </location>
</feature>
<feature type="transmembrane region" description="Helical" evidence="2">
    <location>
        <begin position="229"/>
        <end position="249"/>
    </location>
</feature>
<dbReference type="OrthoDB" id="3354157at2759"/>
<keyword evidence="2" id="KW-0472">Membrane</keyword>
<proteinExistence type="predicted"/>
<protein>
    <recommendedName>
        <fullName evidence="3">DUF6533 domain-containing protein</fullName>
    </recommendedName>
</protein>
<dbReference type="EMBL" id="KV425889">
    <property type="protein sequence ID" value="KZW02322.1"/>
    <property type="molecule type" value="Genomic_DNA"/>
</dbReference>
<keyword evidence="5" id="KW-1185">Reference proteome</keyword>
<name>A0A165PKX2_EXIGL</name>
<feature type="compositionally biased region" description="Polar residues" evidence="1">
    <location>
        <begin position="433"/>
        <end position="452"/>
    </location>
</feature>
<dbReference type="Pfam" id="PF20151">
    <property type="entry name" value="DUF6533"/>
    <property type="match status" value="1"/>
</dbReference>